<dbReference type="CDD" id="cd16841">
    <property type="entry name" value="RraA_family"/>
    <property type="match status" value="1"/>
</dbReference>
<evidence type="ECO:0000256" key="8">
    <source>
        <dbReference type="ARBA" id="ARBA00025046"/>
    </source>
</evidence>
<dbReference type="EMBL" id="BAAAQK010000016">
    <property type="protein sequence ID" value="GAA1858092.1"/>
    <property type="molecule type" value="Genomic_DNA"/>
</dbReference>
<evidence type="ECO:0000256" key="9">
    <source>
        <dbReference type="ARBA" id="ARBA00030169"/>
    </source>
</evidence>
<comment type="function">
    <text evidence="8">Catalyzes the aldol cleavage of 4-hydroxy-4-methyl-2-oxoglutarate (HMG) into 2 molecules of pyruvate. Also contains a secondary oxaloacetate (OAA) decarboxylase activity due to the common pyruvate enolate transition state formed following C-C bond cleavage in the retro-aldol and decarboxylation reactions.</text>
</comment>
<sequence>MDSEADALRRLKELGAATVYEALGRVGAMDHAIKPLDPGFSVVGRAFTVDSAPGDNLAVHYGAHLAGEGDVLVVDAKEFTAAGPWGDVLSEYAQKKGIAGLVIDGAVRDSRAIVGLGFPVFCRDVCIKGTDKVNLGRVGEPIVCGGVTVRPGDVIVGDADGVTVVPQELVDEACAAGARREQAEAGYRTAIAGGASLIDLIKVRDTLDAALAARKPGS</sequence>
<dbReference type="RefSeq" id="WP_344419824.1">
    <property type="nucleotide sequence ID" value="NZ_BAAAQK010000016.1"/>
</dbReference>
<organism evidence="12 13">
    <name type="scientific">Pseudonocardia ailaonensis</name>
    <dbReference type="NCBI Taxonomy" id="367279"/>
    <lineage>
        <taxon>Bacteria</taxon>
        <taxon>Bacillati</taxon>
        <taxon>Actinomycetota</taxon>
        <taxon>Actinomycetes</taxon>
        <taxon>Pseudonocardiales</taxon>
        <taxon>Pseudonocardiaceae</taxon>
        <taxon>Pseudonocardia</taxon>
    </lineage>
</organism>
<comment type="catalytic activity">
    <reaction evidence="1">
        <text>4-hydroxy-4-methyl-2-oxoglutarate = 2 pyruvate</text>
        <dbReference type="Rhea" id="RHEA:22748"/>
        <dbReference type="ChEBI" id="CHEBI:15361"/>
        <dbReference type="ChEBI" id="CHEBI:58276"/>
        <dbReference type="EC" id="4.1.3.17"/>
    </reaction>
</comment>
<evidence type="ECO:0000313" key="12">
    <source>
        <dbReference type="EMBL" id="GAA1858092.1"/>
    </source>
</evidence>
<evidence type="ECO:0000256" key="7">
    <source>
        <dbReference type="ARBA" id="ARBA00016549"/>
    </source>
</evidence>
<dbReference type="PANTHER" id="PTHR33254:SF16">
    <property type="entry name" value="BLR3842 PROTEIN"/>
    <property type="match status" value="1"/>
</dbReference>
<evidence type="ECO:0000256" key="5">
    <source>
        <dbReference type="ARBA" id="ARBA00012213"/>
    </source>
</evidence>
<accession>A0ABN2N8U2</accession>
<evidence type="ECO:0000256" key="1">
    <source>
        <dbReference type="ARBA" id="ARBA00001342"/>
    </source>
</evidence>
<dbReference type="InterPro" id="IPR036704">
    <property type="entry name" value="RraA/RraA-like_sf"/>
</dbReference>
<keyword evidence="13" id="KW-1185">Reference proteome</keyword>
<comment type="subunit">
    <text evidence="4">Homotrimer.</text>
</comment>
<name>A0ABN2N8U2_9PSEU</name>
<evidence type="ECO:0000256" key="10">
    <source>
        <dbReference type="ARBA" id="ARBA00032305"/>
    </source>
</evidence>
<proteinExistence type="inferred from homology"/>
<comment type="catalytic activity">
    <reaction evidence="11">
        <text>oxaloacetate + H(+) = pyruvate + CO2</text>
        <dbReference type="Rhea" id="RHEA:15641"/>
        <dbReference type="ChEBI" id="CHEBI:15361"/>
        <dbReference type="ChEBI" id="CHEBI:15378"/>
        <dbReference type="ChEBI" id="CHEBI:16452"/>
        <dbReference type="ChEBI" id="CHEBI:16526"/>
        <dbReference type="EC" id="4.1.1.112"/>
    </reaction>
</comment>
<dbReference type="Gene3D" id="3.50.30.40">
    <property type="entry name" value="Ribonuclease E inhibitor RraA/RraA-like"/>
    <property type="match status" value="1"/>
</dbReference>
<dbReference type="SUPFAM" id="SSF89562">
    <property type="entry name" value="RraA-like"/>
    <property type="match status" value="1"/>
</dbReference>
<evidence type="ECO:0000256" key="2">
    <source>
        <dbReference type="ARBA" id="ARBA00001968"/>
    </source>
</evidence>
<evidence type="ECO:0000256" key="11">
    <source>
        <dbReference type="ARBA" id="ARBA00047973"/>
    </source>
</evidence>
<dbReference type="Proteomes" id="UP001500449">
    <property type="component" value="Unassembled WGS sequence"/>
</dbReference>
<dbReference type="PANTHER" id="PTHR33254">
    <property type="entry name" value="4-HYDROXY-4-METHYL-2-OXOGLUTARATE ALDOLASE 3-RELATED"/>
    <property type="match status" value="1"/>
</dbReference>
<dbReference type="NCBIfam" id="NF006731">
    <property type="entry name" value="PRK09262.1"/>
    <property type="match status" value="1"/>
</dbReference>
<evidence type="ECO:0000256" key="6">
    <source>
        <dbReference type="ARBA" id="ARBA00012947"/>
    </source>
</evidence>
<evidence type="ECO:0000313" key="13">
    <source>
        <dbReference type="Proteomes" id="UP001500449"/>
    </source>
</evidence>
<reference evidence="12 13" key="1">
    <citation type="journal article" date="2019" name="Int. J. Syst. Evol. Microbiol.">
        <title>The Global Catalogue of Microorganisms (GCM) 10K type strain sequencing project: providing services to taxonomists for standard genome sequencing and annotation.</title>
        <authorList>
            <consortium name="The Broad Institute Genomics Platform"/>
            <consortium name="The Broad Institute Genome Sequencing Center for Infectious Disease"/>
            <person name="Wu L."/>
            <person name="Ma J."/>
        </authorList>
    </citation>
    <scope>NUCLEOTIDE SEQUENCE [LARGE SCALE GENOMIC DNA]</scope>
    <source>
        <strain evidence="12 13">JCM 16009</strain>
    </source>
</reference>
<protein>
    <recommendedName>
        <fullName evidence="7">Putative 4-hydroxy-4-methyl-2-oxoglutarate aldolase</fullName>
        <ecNumber evidence="6">4.1.1.112</ecNumber>
        <ecNumber evidence="5">4.1.3.17</ecNumber>
    </recommendedName>
    <alternativeName>
        <fullName evidence="10">Oxaloacetate decarboxylase</fullName>
    </alternativeName>
    <alternativeName>
        <fullName evidence="9">RraA-like protein</fullName>
    </alternativeName>
</protein>
<comment type="caution">
    <text evidence="12">The sequence shown here is derived from an EMBL/GenBank/DDBJ whole genome shotgun (WGS) entry which is preliminary data.</text>
</comment>
<dbReference type="Pfam" id="PF03737">
    <property type="entry name" value="RraA-like"/>
    <property type="match status" value="1"/>
</dbReference>
<gene>
    <name evidence="12" type="ORF">GCM10009836_42840</name>
</gene>
<comment type="cofactor">
    <cofactor evidence="2">
        <name>a divalent metal cation</name>
        <dbReference type="ChEBI" id="CHEBI:60240"/>
    </cofactor>
</comment>
<evidence type="ECO:0000256" key="4">
    <source>
        <dbReference type="ARBA" id="ARBA00011233"/>
    </source>
</evidence>
<dbReference type="EC" id="4.1.1.112" evidence="6"/>
<dbReference type="InterPro" id="IPR005493">
    <property type="entry name" value="RraA/RraA-like"/>
</dbReference>
<comment type="similarity">
    <text evidence="3">Belongs to the class II aldolase/RraA-like family.</text>
</comment>
<dbReference type="EC" id="4.1.3.17" evidence="5"/>
<evidence type="ECO:0000256" key="3">
    <source>
        <dbReference type="ARBA" id="ARBA00008621"/>
    </source>
</evidence>